<dbReference type="PROSITE" id="PS50850">
    <property type="entry name" value="MFS"/>
    <property type="match status" value="1"/>
</dbReference>
<feature type="transmembrane region" description="Helical" evidence="7">
    <location>
        <begin position="148"/>
        <end position="166"/>
    </location>
</feature>
<dbReference type="PANTHER" id="PTHR23514">
    <property type="entry name" value="BYPASS OF STOP CODON PROTEIN 6"/>
    <property type="match status" value="1"/>
</dbReference>
<dbReference type="Gene3D" id="1.20.1250.20">
    <property type="entry name" value="MFS general substrate transporter like domains"/>
    <property type="match status" value="1"/>
</dbReference>
<evidence type="ECO:0000256" key="4">
    <source>
        <dbReference type="ARBA" id="ARBA00022692"/>
    </source>
</evidence>
<feature type="transmembrane region" description="Helical" evidence="7">
    <location>
        <begin position="348"/>
        <end position="368"/>
    </location>
</feature>
<name>A0ABT6ZKB8_9ACTN</name>
<keyword evidence="5 7" id="KW-1133">Transmembrane helix</keyword>
<dbReference type="PANTHER" id="PTHR23514:SF3">
    <property type="entry name" value="BYPASS OF STOP CODON PROTEIN 6"/>
    <property type="match status" value="1"/>
</dbReference>
<dbReference type="InterPro" id="IPR036259">
    <property type="entry name" value="MFS_trans_sf"/>
</dbReference>
<evidence type="ECO:0000256" key="1">
    <source>
        <dbReference type="ARBA" id="ARBA00004651"/>
    </source>
</evidence>
<evidence type="ECO:0000256" key="6">
    <source>
        <dbReference type="ARBA" id="ARBA00023136"/>
    </source>
</evidence>
<sequence>MIYLAFVSLGLPDSLLGAAWPSMYPQLGVPVGAMGVITMVISGCTVVSSLLSNRLIRAFGTRGVVIGSVFLTAVALLGFSLADTFWLLVLLAVPYGLGAGCIDAALNNYAAIHLSARHMSWLHCFWGVGTIVGPFAMGWALTHGGWHLGYRIVAALQLAIGVFLVLTRHVWKSETAGRTEDEKNTAGLMSAARVPGVPAAILGFLGYCALEVTAASWASTYFVTVAGIAESQAADFASLFYIGITAGRFLAGIVATGQGDRKMIRIGLTVVGVGLVLLAVSSVLTGLAAVAFVIVGLGCAPVYPSIMHHTPEAFGARNSASVIGLMMALGYVGTTFVPPLFGLLGQTVGFWVMPWFLGAFAALTAVALHRADATPR</sequence>
<feature type="transmembrane region" description="Helical" evidence="7">
    <location>
        <begin position="238"/>
        <end position="256"/>
    </location>
</feature>
<comment type="caution">
    <text evidence="9">The sequence shown here is derived from an EMBL/GenBank/DDBJ whole genome shotgun (WGS) entry which is preliminary data.</text>
</comment>
<protein>
    <submittedName>
        <fullName evidence="9">MFS transporter</fullName>
    </submittedName>
</protein>
<keyword evidence="3" id="KW-0813">Transport</keyword>
<feature type="transmembrane region" description="Helical" evidence="7">
    <location>
        <begin position="59"/>
        <end position="79"/>
    </location>
</feature>
<feature type="transmembrane region" description="Helical" evidence="7">
    <location>
        <begin position="27"/>
        <end position="47"/>
    </location>
</feature>
<feature type="transmembrane region" description="Helical" evidence="7">
    <location>
        <begin position="121"/>
        <end position="142"/>
    </location>
</feature>
<keyword evidence="4 7" id="KW-0812">Transmembrane</keyword>
<evidence type="ECO:0000256" key="2">
    <source>
        <dbReference type="ARBA" id="ARBA00008335"/>
    </source>
</evidence>
<evidence type="ECO:0000256" key="7">
    <source>
        <dbReference type="SAM" id="Phobius"/>
    </source>
</evidence>
<dbReference type="EMBL" id="JASJEX010000002">
    <property type="protein sequence ID" value="MDJ1129494.1"/>
    <property type="molecule type" value="Genomic_DNA"/>
</dbReference>
<dbReference type="RefSeq" id="WP_283722752.1">
    <property type="nucleotide sequence ID" value="NZ_JASJEX010000002.1"/>
</dbReference>
<feature type="domain" description="Major facilitator superfamily (MFS) profile" evidence="8">
    <location>
        <begin position="1"/>
        <end position="376"/>
    </location>
</feature>
<comment type="subcellular location">
    <subcellularLocation>
        <location evidence="1">Cell membrane</location>
        <topology evidence="1">Multi-pass membrane protein</topology>
    </subcellularLocation>
</comment>
<proteinExistence type="inferred from homology"/>
<feature type="transmembrane region" description="Helical" evidence="7">
    <location>
        <begin position="318"/>
        <end position="342"/>
    </location>
</feature>
<feature type="transmembrane region" description="Helical" evidence="7">
    <location>
        <begin position="286"/>
        <end position="306"/>
    </location>
</feature>
<feature type="transmembrane region" description="Helical" evidence="7">
    <location>
        <begin position="85"/>
        <end position="109"/>
    </location>
</feature>
<keyword evidence="10" id="KW-1185">Reference proteome</keyword>
<dbReference type="SUPFAM" id="SSF103473">
    <property type="entry name" value="MFS general substrate transporter"/>
    <property type="match status" value="1"/>
</dbReference>
<feature type="transmembrane region" description="Helical" evidence="7">
    <location>
        <begin position="263"/>
        <end position="280"/>
    </location>
</feature>
<organism evidence="9 10">
    <name type="scientific">Kribbibacterium absianum</name>
    <dbReference type="NCBI Taxonomy" id="3044210"/>
    <lineage>
        <taxon>Bacteria</taxon>
        <taxon>Bacillati</taxon>
        <taxon>Actinomycetota</taxon>
        <taxon>Coriobacteriia</taxon>
        <taxon>Coriobacteriales</taxon>
        <taxon>Kribbibacteriaceae</taxon>
        <taxon>Kribbibacterium</taxon>
    </lineage>
</organism>
<evidence type="ECO:0000256" key="5">
    <source>
        <dbReference type="ARBA" id="ARBA00022989"/>
    </source>
</evidence>
<keyword evidence="6 7" id="KW-0472">Membrane</keyword>
<evidence type="ECO:0000259" key="8">
    <source>
        <dbReference type="PROSITE" id="PS50850"/>
    </source>
</evidence>
<feature type="transmembrane region" description="Helical" evidence="7">
    <location>
        <begin position="199"/>
        <end position="218"/>
    </location>
</feature>
<evidence type="ECO:0000256" key="3">
    <source>
        <dbReference type="ARBA" id="ARBA00022448"/>
    </source>
</evidence>
<dbReference type="Pfam" id="PF07690">
    <property type="entry name" value="MFS_1"/>
    <property type="match status" value="1"/>
</dbReference>
<dbReference type="InterPro" id="IPR020846">
    <property type="entry name" value="MFS_dom"/>
</dbReference>
<gene>
    <name evidence="9" type="ORF">QJ043_05295</name>
</gene>
<dbReference type="InterPro" id="IPR011701">
    <property type="entry name" value="MFS"/>
</dbReference>
<comment type="similarity">
    <text evidence="2">Belongs to the major facilitator superfamily.</text>
</comment>
<dbReference type="InterPro" id="IPR051788">
    <property type="entry name" value="MFS_Transporter"/>
</dbReference>
<evidence type="ECO:0000313" key="10">
    <source>
        <dbReference type="Proteomes" id="UP001431693"/>
    </source>
</evidence>
<dbReference type="Proteomes" id="UP001431693">
    <property type="component" value="Unassembled WGS sequence"/>
</dbReference>
<evidence type="ECO:0000313" key="9">
    <source>
        <dbReference type="EMBL" id="MDJ1129494.1"/>
    </source>
</evidence>
<reference evidence="9" key="1">
    <citation type="submission" date="2023-05" db="EMBL/GenBank/DDBJ databases">
        <title>[olsenella] sp. nov., isolated from a pig farm feces dump.</title>
        <authorList>
            <person name="Chang Y.-H."/>
        </authorList>
    </citation>
    <scope>NUCLEOTIDE SEQUENCE</scope>
    <source>
        <strain evidence="9">YH-ols2217</strain>
    </source>
</reference>
<accession>A0ABT6ZKB8</accession>